<organism evidence="4 5">
    <name type="scientific">Tulasnella calospora MUT 4182</name>
    <dbReference type="NCBI Taxonomy" id="1051891"/>
    <lineage>
        <taxon>Eukaryota</taxon>
        <taxon>Fungi</taxon>
        <taxon>Dikarya</taxon>
        <taxon>Basidiomycota</taxon>
        <taxon>Agaricomycotina</taxon>
        <taxon>Agaricomycetes</taxon>
        <taxon>Cantharellales</taxon>
        <taxon>Tulasnellaceae</taxon>
        <taxon>Tulasnella</taxon>
    </lineage>
</organism>
<feature type="compositionally biased region" description="Polar residues" evidence="1">
    <location>
        <begin position="373"/>
        <end position="402"/>
    </location>
</feature>
<dbReference type="STRING" id="1051891.A0A0C3QFG0"/>
<dbReference type="HOGENOM" id="CLU_379557_0_0_1"/>
<keyword evidence="3" id="KW-0732">Signal</keyword>
<feature type="compositionally biased region" description="Polar residues" evidence="1">
    <location>
        <begin position="244"/>
        <end position="258"/>
    </location>
</feature>
<proteinExistence type="predicted"/>
<feature type="region of interest" description="Disordered" evidence="1">
    <location>
        <begin position="135"/>
        <end position="258"/>
    </location>
</feature>
<reference evidence="4 5" key="1">
    <citation type="submission" date="2014-04" db="EMBL/GenBank/DDBJ databases">
        <authorList>
            <consortium name="DOE Joint Genome Institute"/>
            <person name="Kuo A."/>
            <person name="Girlanda M."/>
            <person name="Perotto S."/>
            <person name="Kohler A."/>
            <person name="Nagy L.G."/>
            <person name="Floudas D."/>
            <person name="Copeland A."/>
            <person name="Barry K.W."/>
            <person name="Cichocki N."/>
            <person name="Veneault-Fourrey C."/>
            <person name="LaButti K."/>
            <person name="Lindquist E.A."/>
            <person name="Lipzen A."/>
            <person name="Lundell T."/>
            <person name="Morin E."/>
            <person name="Murat C."/>
            <person name="Sun H."/>
            <person name="Tunlid A."/>
            <person name="Henrissat B."/>
            <person name="Grigoriev I.V."/>
            <person name="Hibbett D.S."/>
            <person name="Martin F."/>
            <person name="Nordberg H.P."/>
            <person name="Cantor M.N."/>
            <person name="Hua S.X."/>
        </authorList>
    </citation>
    <scope>NUCLEOTIDE SEQUENCE [LARGE SCALE GENOMIC DNA]</scope>
    <source>
        <strain evidence="4 5">MUT 4182</strain>
    </source>
</reference>
<feature type="compositionally biased region" description="Polar residues" evidence="1">
    <location>
        <begin position="661"/>
        <end position="682"/>
    </location>
</feature>
<keyword evidence="2" id="KW-1133">Transmembrane helix</keyword>
<dbReference type="EMBL" id="KN822975">
    <property type="protein sequence ID" value="KIO30145.1"/>
    <property type="molecule type" value="Genomic_DNA"/>
</dbReference>
<feature type="compositionally biased region" description="Polar residues" evidence="1">
    <location>
        <begin position="135"/>
        <end position="148"/>
    </location>
</feature>
<dbReference type="OrthoDB" id="2804493at2759"/>
<feature type="transmembrane region" description="Helical" evidence="2">
    <location>
        <begin position="68"/>
        <end position="87"/>
    </location>
</feature>
<keyword evidence="5" id="KW-1185">Reference proteome</keyword>
<evidence type="ECO:0000256" key="2">
    <source>
        <dbReference type="SAM" id="Phobius"/>
    </source>
</evidence>
<gene>
    <name evidence="4" type="ORF">M407DRAFT_158524</name>
</gene>
<evidence type="ECO:0000313" key="5">
    <source>
        <dbReference type="Proteomes" id="UP000054248"/>
    </source>
</evidence>
<sequence>MMDAIKLSGAVLILAIASPTNAQPLSHSEGHSLSPQLRSLGRLWIRADPSNPDVPTGDTGSGGLPTALWIPVIVLPLTVLGVLVFYWRSIMRFLGINLGSRASAQRASTPARPRMSQSGEQRVLTAEQLANAPSTANLVNSGATPSGSAQPAPQRRRRRPRRTPSQISTKSLPPYMAQAGEQELVLARAREEDEDGSSSEGENGEGRPSQGDITVSTPLLPEAGPSGSQPPVAGEPAVRPSMDSHMSSQDTHVTNRSSMRLIDVRGEAPAYFEVVDESTQDHGLADIEQGRADPTPPSSFRMSAALRRFLPWGSSAVSQPGTDAQAQLPMRQVQSQVSLALTTVPTNSSSQHPSPNPSRISNRSSHRLGHMPSSPSLSNLLGRTRSNSNARQPSNHSPQPSRVISPPLPHSLVRASFAYPSGGPTPEQMAFLSSTASLIRFGVPLNDDGTEVLQPPPNFADIVNAGANASQTSLDPSTDSHQGGAQAELATLDDASSGGHERSDSETSLNRAALSVSTHSLIRNPSSTNLESVEELPTPISPANSISKRPQEPELMRSTSILSTTSRHSRLNTVHEREVTDVTVRAPVTPIRPTVLPESVPLPETPVSPSRSSIISASPLPRSPVASFPSTLQRSNSSATRHFSATSSINTFATADTHLSNVTETPVQGQAPASVSRQSSMRSPGVVPGGKGVAVDGLPTTPISIKLFSDGTNWTRDEDSRPTTPVRSSS</sequence>
<feature type="signal peptide" evidence="3">
    <location>
        <begin position="1"/>
        <end position="22"/>
    </location>
</feature>
<feature type="region of interest" description="Disordered" evidence="1">
    <location>
        <begin position="102"/>
        <end position="121"/>
    </location>
</feature>
<feature type="region of interest" description="Disordered" evidence="1">
    <location>
        <begin position="344"/>
        <end position="408"/>
    </location>
</feature>
<evidence type="ECO:0000256" key="3">
    <source>
        <dbReference type="SAM" id="SignalP"/>
    </source>
</evidence>
<dbReference type="Proteomes" id="UP000054248">
    <property type="component" value="Unassembled WGS sequence"/>
</dbReference>
<feature type="region of interest" description="Disordered" evidence="1">
    <location>
        <begin position="492"/>
        <end position="553"/>
    </location>
</feature>
<name>A0A0C3QFG0_9AGAM</name>
<feature type="compositionally biased region" description="Polar residues" evidence="1">
    <location>
        <begin position="506"/>
        <end position="531"/>
    </location>
</feature>
<feature type="compositionally biased region" description="Low complexity" evidence="1">
    <location>
        <begin position="345"/>
        <end position="363"/>
    </location>
</feature>
<feature type="region of interest" description="Disordered" evidence="1">
    <location>
        <begin position="661"/>
        <end position="730"/>
    </location>
</feature>
<keyword evidence="2" id="KW-0472">Membrane</keyword>
<accession>A0A0C3QFG0</accession>
<protein>
    <submittedName>
        <fullName evidence="4">Uncharacterized protein</fullName>
    </submittedName>
</protein>
<keyword evidence="2" id="KW-0812">Transmembrane</keyword>
<evidence type="ECO:0000256" key="1">
    <source>
        <dbReference type="SAM" id="MobiDB-lite"/>
    </source>
</evidence>
<dbReference type="AlphaFoldDB" id="A0A0C3QFG0"/>
<feature type="chain" id="PRO_5002180715" evidence="3">
    <location>
        <begin position="23"/>
        <end position="730"/>
    </location>
</feature>
<reference evidence="5" key="2">
    <citation type="submission" date="2015-01" db="EMBL/GenBank/DDBJ databases">
        <title>Evolutionary Origins and Diversification of the Mycorrhizal Mutualists.</title>
        <authorList>
            <consortium name="DOE Joint Genome Institute"/>
            <consortium name="Mycorrhizal Genomics Consortium"/>
            <person name="Kohler A."/>
            <person name="Kuo A."/>
            <person name="Nagy L.G."/>
            <person name="Floudas D."/>
            <person name="Copeland A."/>
            <person name="Barry K.W."/>
            <person name="Cichocki N."/>
            <person name="Veneault-Fourrey C."/>
            <person name="LaButti K."/>
            <person name="Lindquist E.A."/>
            <person name="Lipzen A."/>
            <person name="Lundell T."/>
            <person name="Morin E."/>
            <person name="Murat C."/>
            <person name="Riley R."/>
            <person name="Ohm R."/>
            <person name="Sun H."/>
            <person name="Tunlid A."/>
            <person name="Henrissat B."/>
            <person name="Grigoriev I.V."/>
            <person name="Hibbett D.S."/>
            <person name="Martin F."/>
        </authorList>
    </citation>
    <scope>NUCLEOTIDE SEQUENCE [LARGE SCALE GENOMIC DNA]</scope>
    <source>
        <strain evidence="5">MUT 4182</strain>
    </source>
</reference>
<evidence type="ECO:0000313" key="4">
    <source>
        <dbReference type="EMBL" id="KIO30145.1"/>
    </source>
</evidence>